<dbReference type="AlphaFoldDB" id="A0A242AA06"/>
<dbReference type="RefSeq" id="WP_086275750.1">
    <property type="nucleotide sequence ID" value="NZ_NGKU01000001.1"/>
</dbReference>
<organism evidence="1 2">
    <name type="scientific">Candidatus Enterococcus testudinis</name>
    <dbReference type="NCBI Taxonomy" id="1834191"/>
    <lineage>
        <taxon>Bacteria</taxon>
        <taxon>Bacillati</taxon>
        <taxon>Bacillota</taxon>
        <taxon>Bacilli</taxon>
        <taxon>Lactobacillales</taxon>
        <taxon>Enterococcaceae</taxon>
        <taxon>Enterococcus</taxon>
    </lineage>
</organism>
<dbReference type="NCBIfam" id="NF041013">
    <property type="entry name" value="T4P_ComGE"/>
    <property type="match status" value="1"/>
</dbReference>
<proteinExistence type="predicted"/>
<gene>
    <name evidence="1" type="ORF">A5886_002860</name>
</gene>
<evidence type="ECO:0000313" key="1">
    <source>
        <dbReference type="EMBL" id="OTN77759.1"/>
    </source>
</evidence>
<name>A0A242AA06_9ENTE</name>
<dbReference type="EMBL" id="NGKU01000001">
    <property type="protein sequence ID" value="OTN77759.1"/>
    <property type="molecule type" value="Genomic_DNA"/>
</dbReference>
<dbReference type="STRING" id="1834191.A5886_002860"/>
<accession>A0A242AA06</accession>
<dbReference type="OrthoDB" id="9902081at2"/>
<protein>
    <submittedName>
        <fullName evidence="1">Uncharacterized protein</fullName>
    </submittedName>
</protein>
<evidence type="ECO:0000313" key="2">
    <source>
        <dbReference type="Proteomes" id="UP000195043"/>
    </source>
</evidence>
<comment type="caution">
    <text evidence="1">The sequence shown here is derived from an EMBL/GenBank/DDBJ whole genome shotgun (WGS) entry which is preliminary data.</text>
</comment>
<dbReference type="Proteomes" id="UP000195043">
    <property type="component" value="Unassembled WGS sequence"/>
</dbReference>
<keyword evidence="2" id="KW-1185">Reference proteome</keyword>
<reference evidence="1 2" key="1">
    <citation type="submission" date="2017-05" db="EMBL/GenBank/DDBJ databases">
        <title>The Genome Sequence of Enterococcus sp. 8G7_MSG3316.</title>
        <authorList>
            <consortium name="The Broad Institute Genomics Platform"/>
            <consortium name="The Broad Institute Genomic Center for Infectious Diseases"/>
            <person name="Earl A."/>
            <person name="Manson A."/>
            <person name="Schwartman J."/>
            <person name="Gilmore M."/>
            <person name="Abouelleil A."/>
            <person name="Cao P."/>
            <person name="Chapman S."/>
            <person name="Cusick C."/>
            <person name="Shea T."/>
            <person name="Young S."/>
            <person name="Neafsey D."/>
            <person name="Nusbaum C."/>
            <person name="Birren B."/>
        </authorList>
    </citation>
    <scope>NUCLEOTIDE SEQUENCE [LARGE SCALE GENOMIC DNA]</scope>
    <source>
        <strain evidence="1 2">8G7_MSG3316</strain>
    </source>
</reference>
<sequence length="105" mass="12126">MRKSLNKGFILMESLLAFGVLTTCIFLFLSVQSVSLQQSAQLQEQAEILRVLYEEVQNQQPSLPADLSYTTDRNNTYQLKFWQKDQLQQVQIKKGDIQVVIKSED</sequence>
<dbReference type="InterPro" id="IPR053468">
    <property type="entry name" value="ComGE-like"/>
</dbReference>